<dbReference type="Gene3D" id="3.60.21.10">
    <property type="match status" value="1"/>
</dbReference>
<dbReference type="PIRSF" id="PIRSF000883">
    <property type="entry name" value="Pesterase_MJ0912"/>
    <property type="match status" value="1"/>
</dbReference>
<protein>
    <submittedName>
        <fullName evidence="3">Metallophosphoesterase family protein</fullName>
    </submittedName>
</protein>
<name>A0ABV6IR10_9PROT</name>
<proteinExistence type="inferred from homology"/>
<dbReference type="InterPro" id="IPR011152">
    <property type="entry name" value="Pesterase_MJ0912"/>
</dbReference>
<comment type="similarity">
    <text evidence="1">Belongs to the metallophosphoesterase superfamily. YfcE family.</text>
</comment>
<accession>A0ABV6IR10</accession>
<dbReference type="Proteomes" id="UP001589789">
    <property type="component" value="Unassembled WGS sequence"/>
</dbReference>
<comment type="caution">
    <text evidence="3">The sequence shown here is derived from an EMBL/GenBank/DDBJ whole genome shotgun (WGS) entry which is preliminary data.</text>
</comment>
<dbReference type="Pfam" id="PF12850">
    <property type="entry name" value="Metallophos_2"/>
    <property type="match status" value="1"/>
</dbReference>
<keyword evidence="4" id="KW-1185">Reference proteome</keyword>
<reference evidence="3 4" key="1">
    <citation type="submission" date="2024-09" db="EMBL/GenBank/DDBJ databases">
        <authorList>
            <person name="Sun Q."/>
            <person name="Mori K."/>
        </authorList>
    </citation>
    <scope>NUCLEOTIDE SEQUENCE [LARGE SCALE GENOMIC DNA]</scope>
    <source>
        <strain evidence="3 4">CCM 7468</strain>
    </source>
</reference>
<gene>
    <name evidence="3" type="ORF">ACFFIC_10885</name>
</gene>
<dbReference type="RefSeq" id="WP_377050187.1">
    <property type="nucleotide sequence ID" value="NZ_JBHLVZ010000023.1"/>
</dbReference>
<dbReference type="InterPro" id="IPR029052">
    <property type="entry name" value="Metallo-depent_PP-like"/>
</dbReference>
<dbReference type="CDD" id="cd00838">
    <property type="entry name" value="MPP_superfamily"/>
    <property type="match status" value="1"/>
</dbReference>
<evidence type="ECO:0000313" key="4">
    <source>
        <dbReference type="Proteomes" id="UP001589789"/>
    </source>
</evidence>
<sequence length="277" mass="28407">MTVPVLRAEGPVLVFGGPYSNLQATTALFAEAERLGIPPARIVCTGDVVAYGADPAATLDRVMESGCAVIAGNCEENLAGGQPDCGCGFGEGTACDLLSRAWYPYAAARLSGAQRRWMAAMPARLVLEIGGRRLAVIHGGVAETARFLFASAPEEALAAEIASAGCDGVVAGHCGIPFARVAGGGLWLNAGAIGMPADDGTPRSWFALLWPGGRGLRAEIRPLSYDHAAAAAAMRAAGLPEGYATALGSGIWPSCDALPPAERARRGQPLAPPALDW</sequence>
<dbReference type="InterPro" id="IPR024654">
    <property type="entry name" value="Calcineurin-like_PHP_lpxH"/>
</dbReference>
<dbReference type="SUPFAM" id="SSF56300">
    <property type="entry name" value="Metallo-dependent phosphatases"/>
    <property type="match status" value="1"/>
</dbReference>
<dbReference type="EMBL" id="JBHLVZ010000023">
    <property type="protein sequence ID" value="MFC0386043.1"/>
    <property type="molecule type" value="Genomic_DNA"/>
</dbReference>
<evidence type="ECO:0000256" key="1">
    <source>
        <dbReference type="ARBA" id="ARBA00008950"/>
    </source>
</evidence>
<evidence type="ECO:0000313" key="3">
    <source>
        <dbReference type="EMBL" id="MFC0386043.1"/>
    </source>
</evidence>
<feature type="domain" description="Calcineurin-like phosphoesterase" evidence="2">
    <location>
        <begin position="39"/>
        <end position="202"/>
    </location>
</feature>
<evidence type="ECO:0000259" key="2">
    <source>
        <dbReference type="Pfam" id="PF12850"/>
    </source>
</evidence>
<organism evidence="3 4">
    <name type="scientific">Muricoccus vinaceus</name>
    <dbReference type="NCBI Taxonomy" id="424704"/>
    <lineage>
        <taxon>Bacteria</taxon>
        <taxon>Pseudomonadati</taxon>
        <taxon>Pseudomonadota</taxon>
        <taxon>Alphaproteobacteria</taxon>
        <taxon>Acetobacterales</taxon>
        <taxon>Roseomonadaceae</taxon>
        <taxon>Muricoccus</taxon>
    </lineage>
</organism>